<name>A0A8J6HRL6_TENMO</name>
<keyword evidence="2" id="KW-0547">Nucleotide-binding</keyword>
<dbReference type="GO" id="GO:0005829">
    <property type="term" value="C:cytosol"/>
    <property type="evidence" value="ECO:0007669"/>
    <property type="project" value="TreeGrafter"/>
</dbReference>
<evidence type="ECO:0000256" key="3">
    <source>
        <dbReference type="ARBA" id="ARBA00022840"/>
    </source>
</evidence>
<protein>
    <submittedName>
        <fullName evidence="4">Uncharacterized protein</fullName>
    </submittedName>
</protein>
<organism evidence="4 5">
    <name type="scientific">Tenebrio molitor</name>
    <name type="common">Yellow mealworm beetle</name>
    <dbReference type="NCBI Taxonomy" id="7067"/>
    <lineage>
        <taxon>Eukaryota</taxon>
        <taxon>Metazoa</taxon>
        <taxon>Ecdysozoa</taxon>
        <taxon>Arthropoda</taxon>
        <taxon>Hexapoda</taxon>
        <taxon>Insecta</taxon>
        <taxon>Pterygota</taxon>
        <taxon>Neoptera</taxon>
        <taxon>Endopterygota</taxon>
        <taxon>Coleoptera</taxon>
        <taxon>Polyphaga</taxon>
        <taxon>Cucujiformia</taxon>
        <taxon>Tenebrionidae</taxon>
        <taxon>Tenebrio</taxon>
    </lineage>
</organism>
<reference evidence="4" key="2">
    <citation type="submission" date="2021-08" db="EMBL/GenBank/DDBJ databases">
        <authorList>
            <person name="Eriksson T."/>
        </authorList>
    </citation>
    <scope>NUCLEOTIDE SEQUENCE</scope>
    <source>
        <strain evidence="4">Stoneville</strain>
        <tissue evidence="4">Whole head</tissue>
    </source>
</reference>
<dbReference type="GO" id="GO:0004326">
    <property type="term" value="F:tetrahydrofolylpolyglutamate synthase activity"/>
    <property type="evidence" value="ECO:0007669"/>
    <property type="project" value="InterPro"/>
</dbReference>
<comment type="caution">
    <text evidence="4">The sequence shown here is derived from an EMBL/GenBank/DDBJ whole genome shotgun (WGS) entry which is preliminary data.</text>
</comment>
<dbReference type="GO" id="GO:0005524">
    <property type="term" value="F:ATP binding"/>
    <property type="evidence" value="ECO:0007669"/>
    <property type="project" value="UniProtKB-KW"/>
</dbReference>
<accession>A0A8J6HRL6</accession>
<evidence type="ECO:0000256" key="2">
    <source>
        <dbReference type="ARBA" id="ARBA00022741"/>
    </source>
</evidence>
<sequence>MKEGCKAFTVPQPGAAMSVLKKRSIEKKCQLEVVENLHFKFPPNTTSCPPHILNLNASLAVTLCKTWLSIKHNNNLGHLMSKEITEKALFNCTWPGRFQVKHEKNIS</sequence>
<dbReference type="AlphaFoldDB" id="A0A8J6HRL6"/>
<gene>
    <name evidence="4" type="ORF">GEV33_003414</name>
</gene>
<dbReference type="EMBL" id="JABDTM020014702">
    <property type="protein sequence ID" value="KAH0819377.1"/>
    <property type="molecule type" value="Genomic_DNA"/>
</dbReference>
<dbReference type="InterPro" id="IPR001645">
    <property type="entry name" value="Folylpolyglutamate_synth"/>
</dbReference>
<dbReference type="PANTHER" id="PTHR11136:SF5">
    <property type="entry name" value="FOLYLPOLYGLUTAMATE SYNTHASE, MITOCHONDRIAL"/>
    <property type="match status" value="1"/>
</dbReference>
<evidence type="ECO:0000313" key="5">
    <source>
        <dbReference type="Proteomes" id="UP000719412"/>
    </source>
</evidence>
<evidence type="ECO:0000313" key="4">
    <source>
        <dbReference type="EMBL" id="KAH0819377.1"/>
    </source>
</evidence>
<dbReference type="GO" id="GO:0005739">
    <property type="term" value="C:mitochondrion"/>
    <property type="evidence" value="ECO:0007669"/>
    <property type="project" value="TreeGrafter"/>
</dbReference>
<reference evidence="4" key="1">
    <citation type="journal article" date="2020" name="J Insects Food Feed">
        <title>The yellow mealworm (Tenebrio molitor) genome: a resource for the emerging insects as food and feed industry.</title>
        <authorList>
            <person name="Eriksson T."/>
            <person name="Andere A."/>
            <person name="Kelstrup H."/>
            <person name="Emery V."/>
            <person name="Picard C."/>
        </authorList>
    </citation>
    <scope>NUCLEOTIDE SEQUENCE</scope>
    <source>
        <strain evidence="4">Stoneville</strain>
        <tissue evidence="4">Whole head</tissue>
    </source>
</reference>
<evidence type="ECO:0000256" key="1">
    <source>
        <dbReference type="ARBA" id="ARBA00022598"/>
    </source>
</evidence>
<keyword evidence="5" id="KW-1185">Reference proteome</keyword>
<keyword evidence="1" id="KW-0436">Ligase</keyword>
<proteinExistence type="predicted"/>
<dbReference type="Proteomes" id="UP000719412">
    <property type="component" value="Unassembled WGS sequence"/>
</dbReference>
<keyword evidence="3" id="KW-0067">ATP-binding</keyword>
<dbReference type="PANTHER" id="PTHR11136">
    <property type="entry name" value="FOLYLPOLYGLUTAMATE SYNTHASE-RELATED"/>
    <property type="match status" value="1"/>
</dbReference>